<dbReference type="SUPFAM" id="SSF48498">
    <property type="entry name" value="Tetracyclin repressor-like, C-terminal domain"/>
    <property type="match status" value="1"/>
</dbReference>
<feature type="DNA-binding region" description="H-T-H motif" evidence="4">
    <location>
        <begin position="29"/>
        <end position="48"/>
    </location>
</feature>
<organism evidence="6 7">
    <name type="scientific">Microbacterium candidum</name>
    <dbReference type="NCBI Taxonomy" id="3041922"/>
    <lineage>
        <taxon>Bacteria</taxon>
        <taxon>Bacillati</taxon>
        <taxon>Actinomycetota</taxon>
        <taxon>Actinomycetes</taxon>
        <taxon>Micrococcales</taxon>
        <taxon>Microbacteriaceae</taxon>
        <taxon>Microbacterium</taxon>
    </lineage>
</organism>
<evidence type="ECO:0000313" key="6">
    <source>
        <dbReference type="EMBL" id="MDL9978164.1"/>
    </source>
</evidence>
<keyword evidence="7" id="KW-1185">Reference proteome</keyword>
<keyword evidence="2 4" id="KW-0238">DNA-binding</keyword>
<evidence type="ECO:0000256" key="4">
    <source>
        <dbReference type="PROSITE-ProRule" id="PRU00335"/>
    </source>
</evidence>
<dbReference type="PANTHER" id="PTHR30055:SF239">
    <property type="entry name" value="TRANSCRIPTIONAL REGULATORY PROTEIN"/>
    <property type="match status" value="1"/>
</dbReference>
<dbReference type="PROSITE" id="PS50977">
    <property type="entry name" value="HTH_TETR_2"/>
    <property type="match status" value="1"/>
</dbReference>
<dbReference type="InterPro" id="IPR036271">
    <property type="entry name" value="Tet_transcr_reg_TetR-rel_C_sf"/>
</dbReference>
<feature type="domain" description="HTH tetR-type" evidence="5">
    <location>
        <begin position="6"/>
        <end position="66"/>
    </location>
</feature>
<evidence type="ECO:0000259" key="5">
    <source>
        <dbReference type="PROSITE" id="PS50977"/>
    </source>
</evidence>
<keyword evidence="1" id="KW-0805">Transcription regulation</keyword>
<dbReference type="Gene3D" id="1.10.10.60">
    <property type="entry name" value="Homeodomain-like"/>
    <property type="match status" value="1"/>
</dbReference>
<dbReference type="Proteomes" id="UP001235064">
    <property type="component" value="Unassembled WGS sequence"/>
</dbReference>
<dbReference type="SUPFAM" id="SSF46689">
    <property type="entry name" value="Homeodomain-like"/>
    <property type="match status" value="1"/>
</dbReference>
<dbReference type="Pfam" id="PF13305">
    <property type="entry name" value="TetR_C_33"/>
    <property type="match status" value="1"/>
</dbReference>
<gene>
    <name evidence="6" type="ORF">QSV35_02360</name>
</gene>
<dbReference type="InterPro" id="IPR009057">
    <property type="entry name" value="Homeodomain-like_sf"/>
</dbReference>
<evidence type="ECO:0000256" key="2">
    <source>
        <dbReference type="ARBA" id="ARBA00023125"/>
    </source>
</evidence>
<accession>A0ABT7MUN3</accession>
<reference evidence="6 7" key="1">
    <citation type="submission" date="2023-06" db="EMBL/GenBank/DDBJ databases">
        <title>Microbacterium sp. nov., isolated from a waste landfill.</title>
        <authorList>
            <person name="Wen W."/>
        </authorList>
    </citation>
    <scope>NUCLEOTIDE SEQUENCE [LARGE SCALE GENOMIC DNA]</scope>
    <source>
        <strain evidence="6 7">ASV49</strain>
    </source>
</reference>
<protein>
    <submittedName>
        <fullName evidence="6">TetR-like C-terminal domain-containing protein</fullName>
    </submittedName>
</protein>
<evidence type="ECO:0000256" key="1">
    <source>
        <dbReference type="ARBA" id="ARBA00023015"/>
    </source>
</evidence>
<name>A0ABT7MUN3_9MICO</name>
<keyword evidence="3" id="KW-0804">Transcription</keyword>
<dbReference type="RefSeq" id="WP_286286328.1">
    <property type="nucleotide sequence ID" value="NZ_JASXSZ010000001.1"/>
</dbReference>
<sequence length="187" mass="19834">MPTPERTNREAIVAAATGILEREGLDALTMQAVAAAVGVRAPSLYKRVRSRNDVIRLVMEGVAEDLGNALDTAVRGIPDPRERALALLDATRAFAHARPNAYSLLFARLPDDALADPEVLAGTIAAVLSVSTDLVGEEDALAGARTLTAWVHGFVTMELAGRFRMGSDLDDAFAYGARHIADALARA</sequence>
<dbReference type="InterPro" id="IPR025996">
    <property type="entry name" value="MT1864/Rv1816-like_C"/>
</dbReference>
<dbReference type="Pfam" id="PF00440">
    <property type="entry name" value="TetR_N"/>
    <property type="match status" value="1"/>
</dbReference>
<comment type="caution">
    <text evidence="6">The sequence shown here is derived from an EMBL/GenBank/DDBJ whole genome shotgun (WGS) entry which is preliminary data.</text>
</comment>
<evidence type="ECO:0000313" key="7">
    <source>
        <dbReference type="Proteomes" id="UP001235064"/>
    </source>
</evidence>
<proteinExistence type="predicted"/>
<dbReference type="PANTHER" id="PTHR30055">
    <property type="entry name" value="HTH-TYPE TRANSCRIPTIONAL REGULATOR RUTR"/>
    <property type="match status" value="1"/>
</dbReference>
<evidence type="ECO:0000256" key="3">
    <source>
        <dbReference type="ARBA" id="ARBA00023163"/>
    </source>
</evidence>
<dbReference type="InterPro" id="IPR050109">
    <property type="entry name" value="HTH-type_TetR-like_transc_reg"/>
</dbReference>
<dbReference type="InterPro" id="IPR001647">
    <property type="entry name" value="HTH_TetR"/>
</dbReference>
<dbReference type="EMBL" id="JASXSZ010000001">
    <property type="protein sequence ID" value="MDL9978164.1"/>
    <property type="molecule type" value="Genomic_DNA"/>
</dbReference>
<dbReference type="Gene3D" id="1.10.357.10">
    <property type="entry name" value="Tetracycline Repressor, domain 2"/>
    <property type="match status" value="1"/>
</dbReference>